<comment type="caution">
    <text evidence="6">The sequence shown here is derived from an EMBL/GenBank/DDBJ whole genome shotgun (WGS) entry which is preliminary data.</text>
</comment>
<evidence type="ECO:0000313" key="6">
    <source>
        <dbReference type="EMBL" id="MFD0981130.1"/>
    </source>
</evidence>
<dbReference type="PANTHER" id="PTHR30126">
    <property type="entry name" value="HTH-TYPE TRANSCRIPTIONAL REGULATOR"/>
    <property type="match status" value="1"/>
</dbReference>
<dbReference type="Proteomes" id="UP001597108">
    <property type="component" value="Unassembled WGS sequence"/>
</dbReference>
<evidence type="ECO:0000259" key="5">
    <source>
        <dbReference type="PROSITE" id="PS50931"/>
    </source>
</evidence>
<dbReference type="SUPFAM" id="SSF53850">
    <property type="entry name" value="Periplasmic binding protein-like II"/>
    <property type="match status" value="1"/>
</dbReference>
<proteinExistence type="inferred from homology"/>
<keyword evidence="2" id="KW-0805">Transcription regulation</keyword>
<dbReference type="Pfam" id="PF00126">
    <property type="entry name" value="HTH_1"/>
    <property type="match status" value="2"/>
</dbReference>
<gene>
    <name evidence="6" type="ORF">ACFQ2S_15925</name>
</gene>
<evidence type="ECO:0000256" key="4">
    <source>
        <dbReference type="ARBA" id="ARBA00023163"/>
    </source>
</evidence>
<keyword evidence="7" id="KW-1185">Reference proteome</keyword>
<evidence type="ECO:0000256" key="1">
    <source>
        <dbReference type="ARBA" id="ARBA00009437"/>
    </source>
</evidence>
<dbReference type="SUPFAM" id="SSF46785">
    <property type="entry name" value="Winged helix' DNA-binding domain"/>
    <property type="match status" value="2"/>
</dbReference>
<dbReference type="PRINTS" id="PR00039">
    <property type="entry name" value="HTHLYSR"/>
</dbReference>
<name>A0ABW3ITN6_9RHOB</name>
<dbReference type="Pfam" id="PF03466">
    <property type="entry name" value="LysR_substrate"/>
    <property type="match status" value="1"/>
</dbReference>
<dbReference type="InterPro" id="IPR036390">
    <property type="entry name" value="WH_DNA-bd_sf"/>
</dbReference>
<organism evidence="6 7">
    <name type="scientific">Tropicimonas aquimaris</name>
    <dbReference type="NCBI Taxonomy" id="914152"/>
    <lineage>
        <taxon>Bacteria</taxon>
        <taxon>Pseudomonadati</taxon>
        <taxon>Pseudomonadota</taxon>
        <taxon>Alphaproteobacteria</taxon>
        <taxon>Rhodobacterales</taxon>
        <taxon>Roseobacteraceae</taxon>
        <taxon>Tropicimonas</taxon>
    </lineage>
</organism>
<dbReference type="InterPro" id="IPR036388">
    <property type="entry name" value="WH-like_DNA-bd_sf"/>
</dbReference>
<evidence type="ECO:0000256" key="3">
    <source>
        <dbReference type="ARBA" id="ARBA00023125"/>
    </source>
</evidence>
<comment type="similarity">
    <text evidence="1">Belongs to the LysR transcriptional regulatory family.</text>
</comment>
<sequence>MDIYKLNLRHLRAFCETARVGSISAAASEVHLSQPAITQALAKLEKSLDVALFVRNRVGIFLTEPGTGFRDRVARAQEHLRQGAERCGRAGGRKRSGGFQRFDHLVTSAQLRALLAVEDAGNFSWAARRVGIAQPALYRTARDLERLSGVSLYGKTAQGIELTPAAQALALSARLAYAELKQGIDEINAWLGHDSAEVVIGAMPLAKSYVLPKAINDLTRLRPDVRVRVVDGPYADLLHGLRHGQIDLLIGALRDPVPADDVEQAPLFDDALAILARSGHPLAERTFVAIRDLADYAWVTPPKGVPTRVLFDSLFSQADVEAPRRIVETSSQIVLRGLLMGSDRLTILSPHQVRLEMEQGLLCRLKVELEGASRMIGLSTRKDWQPTATQSLLLELLAKAARKRFD</sequence>
<dbReference type="PANTHER" id="PTHR30126:SF98">
    <property type="entry name" value="HTH-TYPE TRANSCRIPTIONAL ACTIVATOR BAUR"/>
    <property type="match status" value="1"/>
</dbReference>
<feature type="domain" description="HTH lysR-type" evidence="5">
    <location>
        <begin position="6"/>
        <end position="63"/>
    </location>
</feature>
<keyword evidence="4" id="KW-0804">Transcription</keyword>
<dbReference type="EMBL" id="JBHTJT010000032">
    <property type="protein sequence ID" value="MFD0981130.1"/>
    <property type="molecule type" value="Genomic_DNA"/>
</dbReference>
<dbReference type="RefSeq" id="WP_386075930.1">
    <property type="nucleotide sequence ID" value="NZ_JBHTJT010000032.1"/>
</dbReference>
<accession>A0ABW3ITN6</accession>
<dbReference type="InterPro" id="IPR005119">
    <property type="entry name" value="LysR_subst-bd"/>
</dbReference>
<keyword evidence="3" id="KW-0238">DNA-binding</keyword>
<dbReference type="Gene3D" id="3.40.190.290">
    <property type="match status" value="1"/>
</dbReference>
<reference evidence="7" key="1">
    <citation type="journal article" date="2019" name="Int. J. Syst. Evol. Microbiol.">
        <title>The Global Catalogue of Microorganisms (GCM) 10K type strain sequencing project: providing services to taxonomists for standard genome sequencing and annotation.</title>
        <authorList>
            <consortium name="The Broad Institute Genomics Platform"/>
            <consortium name="The Broad Institute Genome Sequencing Center for Infectious Disease"/>
            <person name="Wu L."/>
            <person name="Ma J."/>
        </authorList>
    </citation>
    <scope>NUCLEOTIDE SEQUENCE [LARGE SCALE GENOMIC DNA]</scope>
    <source>
        <strain evidence="7">CCUG 60524</strain>
    </source>
</reference>
<dbReference type="PROSITE" id="PS50931">
    <property type="entry name" value="HTH_LYSR"/>
    <property type="match status" value="2"/>
</dbReference>
<dbReference type="Gene3D" id="1.10.10.10">
    <property type="entry name" value="Winged helix-like DNA-binding domain superfamily/Winged helix DNA-binding domain"/>
    <property type="match status" value="2"/>
</dbReference>
<evidence type="ECO:0000313" key="7">
    <source>
        <dbReference type="Proteomes" id="UP001597108"/>
    </source>
</evidence>
<protein>
    <submittedName>
        <fullName evidence="6">LysR family transcriptional regulator</fullName>
    </submittedName>
</protein>
<evidence type="ECO:0000256" key="2">
    <source>
        <dbReference type="ARBA" id="ARBA00023015"/>
    </source>
</evidence>
<dbReference type="InterPro" id="IPR000847">
    <property type="entry name" value="LysR_HTH_N"/>
</dbReference>
<feature type="domain" description="HTH lysR-type" evidence="5">
    <location>
        <begin position="106"/>
        <end position="163"/>
    </location>
</feature>